<proteinExistence type="predicted"/>
<comment type="caution">
    <text evidence="2">The sequence shown here is derived from an EMBL/GenBank/DDBJ whole genome shotgun (WGS) entry which is preliminary data.</text>
</comment>
<organism evidence="2 3">
    <name type="scientific">Liparis tanakae</name>
    <name type="common">Tanaka's snailfish</name>
    <dbReference type="NCBI Taxonomy" id="230148"/>
    <lineage>
        <taxon>Eukaryota</taxon>
        <taxon>Metazoa</taxon>
        <taxon>Chordata</taxon>
        <taxon>Craniata</taxon>
        <taxon>Vertebrata</taxon>
        <taxon>Euteleostomi</taxon>
        <taxon>Actinopterygii</taxon>
        <taxon>Neopterygii</taxon>
        <taxon>Teleostei</taxon>
        <taxon>Neoteleostei</taxon>
        <taxon>Acanthomorphata</taxon>
        <taxon>Eupercaria</taxon>
        <taxon>Perciformes</taxon>
        <taxon>Cottioidei</taxon>
        <taxon>Cottales</taxon>
        <taxon>Liparidae</taxon>
        <taxon>Liparis</taxon>
    </lineage>
</organism>
<sequence length="226" mass="23608">MEAPPPAEMGAPCRPRSCSPPGETVCAALARYENSFRDAIREIRVDVGAFQLGVERRLEAAAAGGPLGRAVAQLQQENRQLRGQLEALALQVELLSGLACDRSALLISSSSSSHAGQNHKNHLSDIQEIREVIYANGEAGGALGGHAAPSPPPGSGSPPAGSRVSSVATGPAASGSPSAARFSSRATFAVSSKTNLESRLMRLYMTQRHPDVMFSNVPEQEEGPSQ</sequence>
<feature type="region of interest" description="Disordered" evidence="1">
    <location>
        <begin position="140"/>
        <end position="190"/>
    </location>
</feature>
<gene>
    <name evidence="2" type="primary">Smtnl2_0</name>
    <name evidence="2" type="ORF">EYF80_061650</name>
</gene>
<dbReference type="OrthoDB" id="8955039at2759"/>
<name>A0A4Z2EHC1_9TELE</name>
<dbReference type="AlphaFoldDB" id="A0A4Z2EHC1"/>
<evidence type="ECO:0000313" key="2">
    <source>
        <dbReference type="EMBL" id="TNN28203.1"/>
    </source>
</evidence>
<dbReference type="Proteomes" id="UP000314294">
    <property type="component" value="Unassembled WGS sequence"/>
</dbReference>
<evidence type="ECO:0000313" key="3">
    <source>
        <dbReference type="Proteomes" id="UP000314294"/>
    </source>
</evidence>
<feature type="compositionally biased region" description="Low complexity" evidence="1">
    <location>
        <begin position="157"/>
        <end position="190"/>
    </location>
</feature>
<reference evidence="2 3" key="1">
    <citation type="submission" date="2019-03" db="EMBL/GenBank/DDBJ databases">
        <title>First draft genome of Liparis tanakae, snailfish: a comprehensive survey of snailfish specific genes.</title>
        <authorList>
            <person name="Kim W."/>
            <person name="Song I."/>
            <person name="Jeong J.-H."/>
            <person name="Kim D."/>
            <person name="Kim S."/>
            <person name="Ryu S."/>
            <person name="Song J.Y."/>
            <person name="Lee S.K."/>
        </authorList>
    </citation>
    <scope>NUCLEOTIDE SEQUENCE [LARGE SCALE GENOMIC DNA]</scope>
    <source>
        <tissue evidence="2">Muscle</tissue>
    </source>
</reference>
<dbReference type="EMBL" id="SRLO01007169">
    <property type="protein sequence ID" value="TNN28203.1"/>
    <property type="molecule type" value="Genomic_DNA"/>
</dbReference>
<keyword evidence="3" id="KW-1185">Reference proteome</keyword>
<accession>A0A4Z2EHC1</accession>
<protein>
    <submittedName>
        <fullName evidence="2">Smoothelin-like protein 2</fullName>
    </submittedName>
</protein>
<evidence type="ECO:0000256" key="1">
    <source>
        <dbReference type="SAM" id="MobiDB-lite"/>
    </source>
</evidence>